<sequence length="83" mass="10094">MTRSLTETEDIHNLIFGKDREAIVKARLELARDLITEEKEDLWRLTCTRKNIKKDKELQTKKNEKETLRQEIRKPESIERKWK</sequence>
<proteinExistence type="predicted"/>
<accession>A0ABN7VB30</accession>
<organism evidence="2 3">
    <name type="scientific">Gigaspora margarita</name>
    <dbReference type="NCBI Taxonomy" id="4874"/>
    <lineage>
        <taxon>Eukaryota</taxon>
        <taxon>Fungi</taxon>
        <taxon>Fungi incertae sedis</taxon>
        <taxon>Mucoromycota</taxon>
        <taxon>Glomeromycotina</taxon>
        <taxon>Glomeromycetes</taxon>
        <taxon>Diversisporales</taxon>
        <taxon>Gigasporaceae</taxon>
        <taxon>Gigaspora</taxon>
    </lineage>
</organism>
<feature type="region of interest" description="Disordered" evidence="1">
    <location>
        <begin position="57"/>
        <end position="83"/>
    </location>
</feature>
<dbReference type="Proteomes" id="UP000789901">
    <property type="component" value="Unassembled WGS sequence"/>
</dbReference>
<evidence type="ECO:0000256" key="1">
    <source>
        <dbReference type="SAM" id="MobiDB-lite"/>
    </source>
</evidence>
<reference evidence="2 3" key="1">
    <citation type="submission" date="2021-06" db="EMBL/GenBank/DDBJ databases">
        <authorList>
            <person name="Kallberg Y."/>
            <person name="Tangrot J."/>
            <person name="Rosling A."/>
        </authorList>
    </citation>
    <scope>NUCLEOTIDE SEQUENCE [LARGE SCALE GENOMIC DNA]</scope>
    <source>
        <strain evidence="2 3">120-4 pot B 10/14</strain>
    </source>
</reference>
<evidence type="ECO:0000313" key="2">
    <source>
        <dbReference type="EMBL" id="CAG8747921.1"/>
    </source>
</evidence>
<keyword evidence="3" id="KW-1185">Reference proteome</keyword>
<dbReference type="EMBL" id="CAJVQB010011466">
    <property type="protein sequence ID" value="CAG8747921.1"/>
    <property type="molecule type" value="Genomic_DNA"/>
</dbReference>
<gene>
    <name evidence="2" type="ORF">GMARGA_LOCUS16069</name>
</gene>
<name>A0ABN7VB30_GIGMA</name>
<protein>
    <submittedName>
        <fullName evidence="2">19754_t:CDS:1</fullName>
    </submittedName>
</protein>
<evidence type="ECO:0000313" key="3">
    <source>
        <dbReference type="Proteomes" id="UP000789901"/>
    </source>
</evidence>
<comment type="caution">
    <text evidence="2">The sequence shown here is derived from an EMBL/GenBank/DDBJ whole genome shotgun (WGS) entry which is preliminary data.</text>
</comment>